<dbReference type="Pfam" id="PF25213">
    <property type="entry name" value="HVO_A0261_N"/>
    <property type="match status" value="1"/>
</dbReference>
<reference evidence="3 4" key="1">
    <citation type="submission" date="2018-09" db="EMBL/GenBank/DDBJ databases">
        <title>Genomic Encyclopedia of Archaeal and Bacterial Type Strains, Phase II (KMG-II): from individual species to whole genera.</title>
        <authorList>
            <person name="Goeker M."/>
        </authorList>
    </citation>
    <scope>NUCLEOTIDE SEQUENCE [LARGE SCALE GENOMIC DNA]</scope>
    <source>
        <strain evidence="3 4">DSM 13151</strain>
    </source>
</reference>
<evidence type="ECO:0000259" key="2">
    <source>
        <dbReference type="Pfam" id="PF25213"/>
    </source>
</evidence>
<proteinExistence type="predicted"/>
<dbReference type="RefSeq" id="WP_120246781.1">
    <property type="nucleotide sequence ID" value="NZ_RAPO01000007.1"/>
</dbReference>
<evidence type="ECO:0000259" key="1">
    <source>
        <dbReference type="Pfam" id="PF08350"/>
    </source>
</evidence>
<gene>
    <name evidence="3" type="ORF">ATJ93_4485</name>
</gene>
<evidence type="ECO:0000313" key="3">
    <source>
        <dbReference type="EMBL" id="RKD87999.1"/>
    </source>
</evidence>
<dbReference type="OrthoDB" id="330490at2157"/>
<sequence length="257" mass="28819">MDDVEKLRDTLRKRTEILRALLNNPQTKSDLTEEVSASRSTIDRAIKNLQDLRCVEIQGGEYYLTSTGKLSLETYENYVDTTDNLADIHQIINSISGDISIDRDFIKGASKHLADPQVPETALREANELLKSATKLTGLAPLSLPSYPDLLEKEIQENDLEVEIIVEEKVLESLHEVRGENFENFVADDNVDIYSTGKSLPCAVWIMETPEGEHAGMTVYNQGGVQGVIINDKEAAVQWARETYEKYLKSSSKIDNL</sequence>
<feature type="domain" description="HVO-A0261-like N-terminal" evidence="2">
    <location>
        <begin position="11"/>
        <end position="82"/>
    </location>
</feature>
<feature type="domain" description="Methanogenesis regulatory protein FilR1 middle" evidence="1">
    <location>
        <begin position="121"/>
        <end position="249"/>
    </location>
</feature>
<accession>A0A419VXU0</accession>
<dbReference type="InterPro" id="IPR036390">
    <property type="entry name" value="WH_DNA-bd_sf"/>
</dbReference>
<dbReference type="AlphaFoldDB" id="A0A419VXU0"/>
<organism evidence="3 4">
    <name type="scientific">Halopiger aswanensis</name>
    <dbReference type="NCBI Taxonomy" id="148449"/>
    <lineage>
        <taxon>Archaea</taxon>
        <taxon>Methanobacteriati</taxon>
        <taxon>Methanobacteriota</taxon>
        <taxon>Stenosarchaea group</taxon>
        <taxon>Halobacteria</taxon>
        <taxon>Halobacteriales</taxon>
        <taxon>Natrialbaceae</taxon>
        <taxon>Halopiger</taxon>
    </lineage>
</organism>
<dbReference type="SUPFAM" id="SSF46785">
    <property type="entry name" value="Winged helix' DNA-binding domain"/>
    <property type="match status" value="1"/>
</dbReference>
<dbReference type="Gene3D" id="1.10.10.10">
    <property type="entry name" value="Winged helix-like DNA-binding domain superfamily/Winged helix DNA-binding domain"/>
    <property type="match status" value="1"/>
</dbReference>
<protein>
    <submittedName>
        <fullName evidence="3">Putative transcriptional regulator</fullName>
    </submittedName>
</protein>
<name>A0A419VXU0_9EURY</name>
<dbReference type="EMBL" id="RAPO01000007">
    <property type="protein sequence ID" value="RKD87999.1"/>
    <property type="molecule type" value="Genomic_DNA"/>
</dbReference>
<dbReference type="InterPro" id="IPR036388">
    <property type="entry name" value="WH-like_DNA-bd_sf"/>
</dbReference>
<dbReference type="Pfam" id="PF08350">
    <property type="entry name" value="FilR1_middle"/>
    <property type="match status" value="1"/>
</dbReference>
<comment type="caution">
    <text evidence="3">The sequence shown here is derived from an EMBL/GenBank/DDBJ whole genome shotgun (WGS) entry which is preliminary data.</text>
</comment>
<evidence type="ECO:0000313" key="4">
    <source>
        <dbReference type="Proteomes" id="UP000283805"/>
    </source>
</evidence>
<dbReference type="InterPro" id="IPR057527">
    <property type="entry name" value="HVO_A0261-like_N"/>
</dbReference>
<keyword evidence="4" id="KW-1185">Reference proteome</keyword>
<dbReference type="InterPro" id="IPR013561">
    <property type="entry name" value="FilR1_middle_dom"/>
</dbReference>
<dbReference type="Proteomes" id="UP000283805">
    <property type="component" value="Unassembled WGS sequence"/>
</dbReference>